<accession>A0A5B7XVD9</accession>
<dbReference type="AlphaFoldDB" id="A0A5B7XVD9"/>
<dbReference type="OrthoDB" id="401408at2"/>
<proteinExistence type="predicted"/>
<dbReference type="KEGG" id="mnh:FG904_01815"/>
<evidence type="ECO:0000313" key="1">
    <source>
        <dbReference type="EMBL" id="QCZ36742.1"/>
    </source>
</evidence>
<name>A0A5B7XVD9_9MOLU</name>
<gene>
    <name evidence="1" type="ORF">FG904_01815</name>
</gene>
<protein>
    <submittedName>
        <fullName evidence="1">Uncharacterized protein</fullName>
    </submittedName>
</protein>
<dbReference type="Proteomes" id="UP000305457">
    <property type="component" value="Chromosome"/>
</dbReference>
<dbReference type="NCBIfam" id="NF045935">
    <property type="entry name" value="MSC_0621_epsi"/>
    <property type="match status" value="1"/>
</dbReference>
<organism evidence="1 2">
    <name type="scientific">Mycoplasma nasistruthionis</name>
    <dbReference type="NCBI Taxonomy" id="353852"/>
    <lineage>
        <taxon>Bacteria</taxon>
        <taxon>Bacillati</taxon>
        <taxon>Mycoplasmatota</taxon>
        <taxon>Mollicutes</taxon>
        <taxon>Mycoplasmataceae</taxon>
        <taxon>Mycoplasma</taxon>
    </lineage>
</organism>
<evidence type="ECO:0000313" key="2">
    <source>
        <dbReference type="Proteomes" id="UP000305457"/>
    </source>
</evidence>
<sequence length="159" mass="18869">MSNSITLRLVSQNLHKVKFQIEKLELNDHLKDNWINFKPGSLASFKIAFFRITDSDNKQTYFILRNAFFIYENDSDDITIRYNDTLQPLYQKEEITPFLQDKEQQLAKLVEEQKYLTALDDLNISTINKVKIQELEDQIWVLKAYTLFALDPTEEAQWN</sequence>
<dbReference type="EMBL" id="CP040825">
    <property type="protein sequence ID" value="QCZ36742.1"/>
    <property type="molecule type" value="Genomic_DNA"/>
</dbReference>
<dbReference type="RefSeq" id="WP_139592224.1">
    <property type="nucleotide sequence ID" value="NZ_CP040825.1"/>
</dbReference>
<reference evidence="1 2" key="1">
    <citation type="submission" date="2019-06" db="EMBL/GenBank/DDBJ databases">
        <title>Mycoplasma sp. 2F1A isolated from ostrich.</title>
        <authorList>
            <person name="Spergser J."/>
        </authorList>
    </citation>
    <scope>NUCLEOTIDE SEQUENCE [LARGE SCALE GENOMIC DNA]</scope>
    <source>
        <strain evidence="1 2">2F1A</strain>
    </source>
</reference>